<evidence type="ECO:0000256" key="1">
    <source>
        <dbReference type="ARBA" id="ARBA00022801"/>
    </source>
</evidence>
<comment type="caution">
    <text evidence="4">The sequence shown here is derived from an EMBL/GenBank/DDBJ whole genome shotgun (WGS) entry which is preliminary data.</text>
</comment>
<dbReference type="Proteomes" id="UP000528945">
    <property type="component" value="Unassembled WGS sequence"/>
</dbReference>
<dbReference type="RefSeq" id="WP_244305047.1">
    <property type="nucleotide sequence ID" value="NZ_JACIDB010000003.1"/>
</dbReference>
<dbReference type="InterPro" id="IPR029058">
    <property type="entry name" value="AB_hydrolase_fold"/>
</dbReference>
<feature type="region of interest" description="Disordered" evidence="2">
    <location>
        <begin position="1"/>
        <end position="22"/>
    </location>
</feature>
<dbReference type="SUPFAM" id="SSF53474">
    <property type="entry name" value="alpha/beta-Hydrolases"/>
    <property type="match status" value="1"/>
</dbReference>
<gene>
    <name evidence="4" type="ORF">GGR47_002028</name>
</gene>
<keyword evidence="1" id="KW-0378">Hydrolase</keyword>
<evidence type="ECO:0000313" key="5">
    <source>
        <dbReference type="Proteomes" id="UP000528945"/>
    </source>
</evidence>
<accession>A0AAW3TTG1</accession>
<protein>
    <submittedName>
        <fullName evidence="4">Acetyl esterase/lipase</fullName>
    </submittedName>
</protein>
<evidence type="ECO:0000313" key="4">
    <source>
        <dbReference type="EMBL" id="MBB3875787.1"/>
    </source>
</evidence>
<dbReference type="Pfam" id="PF00326">
    <property type="entry name" value="Peptidase_S9"/>
    <property type="match status" value="1"/>
</dbReference>
<organism evidence="4 5">
    <name type="scientific">Sphingomonas aquatilis</name>
    <dbReference type="NCBI Taxonomy" id="93063"/>
    <lineage>
        <taxon>Bacteria</taxon>
        <taxon>Pseudomonadati</taxon>
        <taxon>Pseudomonadota</taxon>
        <taxon>Alphaproteobacteria</taxon>
        <taxon>Sphingomonadales</taxon>
        <taxon>Sphingomonadaceae</taxon>
        <taxon>Sphingomonas</taxon>
    </lineage>
</organism>
<dbReference type="GO" id="GO:0006508">
    <property type="term" value="P:proteolysis"/>
    <property type="evidence" value="ECO:0007669"/>
    <property type="project" value="InterPro"/>
</dbReference>
<evidence type="ECO:0000256" key="2">
    <source>
        <dbReference type="SAM" id="MobiDB-lite"/>
    </source>
</evidence>
<reference evidence="4 5" key="1">
    <citation type="submission" date="2020-08" db="EMBL/GenBank/DDBJ databases">
        <title>Genomic Encyclopedia of Type Strains, Phase IV (KMG-IV): sequencing the most valuable type-strain genomes for metagenomic binning, comparative biology and taxonomic classification.</title>
        <authorList>
            <person name="Goeker M."/>
        </authorList>
    </citation>
    <scope>NUCLEOTIDE SEQUENCE [LARGE SCALE GENOMIC DNA]</scope>
    <source>
        <strain evidence="4 5">DSM 15581</strain>
    </source>
</reference>
<name>A0AAW3TTG1_9SPHN</name>
<proteinExistence type="predicted"/>
<keyword evidence="5" id="KW-1185">Reference proteome</keyword>
<dbReference type="InterPro" id="IPR050300">
    <property type="entry name" value="GDXG_lipolytic_enzyme"/>
</dbReference>
<sequence>MPPDTGRTQDAAASGGDALRHHPDREFDMLRRAVLGSAILLAASLASSTGGRASTPVRKTVPIVSRPGVWQAPVGGRQELLWAATVPLAKPDSGNAPEETGNGSAIVGGRMWHWAGSITRPTMTVFRPQGRNTGTAMLVLPGGGFTVVAMDLEGTEICDWAVRQGITCAVLKYRVPQAWPVVNGRRQRPKVLLGLEDAQRAMGLLRVRAARYGIDPHRIGVIGFSAGAYLAAAMSNTEARTYPIADAADRQSPRPDFAVIAYTARMLDDSKGRNSLELQPWVTISPKAPPTFILHAMNDSTDPIRQPMAYALALTDAGVPVDMRLYAKGGHAFGMRPSADPVTREWPGALKQWLRDIGML</sequence>
<dbReference type="GO" id="GO:0008236">
    <property type="term" value="F:serine-type peptidase activity"/>
    <property type="evidence" value="ECO:0007669"/>
    <property type="project" value="InterPro"/>
</dbReference>
<feature type="domain" description="Peptidase S9 prolyl oligopeptidase catalytic" evidence="3">
    <location>
        <begin position="208"/>
        <end position="335"/>
    </location>
</feature>
<dbReference type="AlphaFoldDB" id="A0AAW3TTG1"/>
<dbReference type="PANTHER" id="PTHR48081">
    <property type="entry name" value="AB HYDROLASE SUPERFAMILY PROTEIN C4A8.06C"/>
    <property type="match status" value="1"/>
</dbReference>
<dbReference type="EMBL" id="JACIDB010000003">
    <property type="protein sequence ID" value="MBB3875787.1"/>
    <property type="molecule type" value="Genomic_DNA"/>
</dbReference>
<dbReference type="Gene3D" id="3.40.50.1820">
    <property type="entry name" value="alpha/beta hydrolase"/>
    <property type="match status" value="1"/>
</dbReference>
<dbReference type="PANTHER" id="PTHR48081:SF6">
    <property type="entry name" value="PEPTIDASE S9 PROLYL OLIGOPEPTIDASE CATALYTIC DOMAIN-CONTAINING PROTEIN"/>
    <property type="match status" value="1"/>
</dbReference>
<evidence type="ECO:0000259" key="3">
    <source>
        <dbReference type="Pfam" id="PF00326"/>
    </source>
</evidence>
<dbReference type="InterPro" id="IPR001375">
    <property type="entry name" value="Peptidase_S9_cat"/>
</dbReference>